<organism evidence="1 2">
    <name type="scientific">Fusarium phyllophilum</name>
    <dbReference type="NCBI Taxonomy" id="47803"/>
    <lineage>
        <taxon>Eukaryota</taxon>
        <taxon>Fungi</taxon>
        <taxon>Dikarya</taxon>
        <taxon>Ascomycota</taxon>
        <taxon>Pezizomycotina</taxon>
        <taxon>Sordariomycetes</taxon>
        <taxon>Hypocreomycetidae</taxon>
        <taxon>Hypocreales</taxon>
        <taxon>Nectriaceae</taxon>
        <taxon>Fusarium</taxon>
        <taxon>Fusarium fujikuroi species complex</taxon>
    </lineage>
</organism>
<dbReference type="Proteomes" id="UP000582016">
    <property type="component" value="Unassembled WGS sequence"/>
</dbReference>
<reference evidence="1 2" key="1">
    <citation type="submission" date="2020-05" db="EMBL/GenBank/DDBJ databases">
        <title>Identification and distribution of gene clusters putatively required for synthesis of sphingolipid metabolism inhibitors in phylogenetically diverse species of the filamentous fungus Fusarium.</title>
        <authorList>
            <person name="Kim H.-S."/>
            <person name="Busman M."/>
            <person name="Brown D.W."/>
            <person name="Divon H."/>
            <person name="Uhlig S."/>
            <person name="Proctor R.H."/>
        </authorList>
    </citation>
    <scope>NUCLEOTIDE SEQUENCE [LARGE SCALE GENOMIC DNA]</scope>
    <source>
        <strain evidence="1 2">NRRL 13617</strain>
    </source>
</reference>
<name>A0A8H5K9R9_9HYPO</name>
<gene>
    <name evidence="1" type="ORF">FPHYL_2289</name>
</gene>
<proteinExistence type="predicted"/>
<sequence length="461" mass="52666">MLIQNLQREIIYLICESICPHCQQLRRDWPPLGCTAPPPAATEHRQTIFNLSLICKRWGYIAQKVLHHHFGYFESHPKAEFLFCRTLSESTELGKHVKQARIRQISKYDWSLDEEWLAKSLEKFSGVLNFQESSSVPDISKWGEFIAPLILLHVPTLNRLSMQNGHLDKTMRKFRTLFLGEQCVIPQSITTLDVIPLKYDGSNANGSLDLSEACMGGLLTASPGVRDMILFNPKTQSLRNRLNLSSLRDLTLCAAFSREELRLFLASTGPLEMLFYYGLYSSDLTLQDICELLISKKDSLKVLRLETTSGKSQCFTAAKSLINVSEMRLLFKGFWSPTKAEPILEEHVLLGIFPPNLSVIWFDISETTILGVLDALAKYILSTFRDQPAEQKLRHVVIRVLTNVEREPSEFPMATNRSAWEKIKQRCQYFPRHGTISMYVMCERTGRGRLVSDEVDSQQDV</sequence>
<evidence type="ECO:0000313" key="1">
    <source>
        <dbReference type="EMBL" id="KAF5569162.1"/>
    </source>
</evidence>
<accession>A0A8H5K9R9</accession>
<dbReference type="OrthoDB" id="2520703at2759"/>
<dbReference type="EMBL" id="JAAOAQ010000065">
    <property type="protein sequence ID" value="KAF5569162.1"/>
    <property type="molecule type" value="Genomic_DNA"/>
</dbReference>
<evidence type="ECO:0000313" key="2">
    <source>
        <dbReference type="Proteomes" id="UP000582016"/>
    </source>
</evidence>
<dbReference type="AlphaFoldDB" id="A0A8H5K9R9"/>
<protein>
    <submittedName>
        <fullName evidence="1">Uncharacterized protein</fullName>
    </submittedName>
</protein>
<comment type="caution">
    <text evidence="1">The sequence shown here is derived from an EMBL/GenBank/DDBJ whole genome shotgun (WGS) entry which is preliminary data.</text>
</comment>
<keyword evidence="2" id="KW-1185">Reference proteome</keyword>